<evidence type="ECO:0000256" key="2">
    <source>
        <dbReference type="SAM" id="Coils"/>
    </source>
</evidence>
<dbReference type="Pfam" id="PF05794">
    <property type="entry name" value="Tcp11"/>
    <property type="match status" value="1"/>
</dbReference>
<name>A0AAD5XK87_9FUNG</name>
<dbReference type="PANTHER" id="PTHR12832:SF11">
    <property type="entry name" value="LD23868P"/>
    <property type="match status" value="1"/>
</dbReference>
<evidence type="ECO:0000256" key="3">
    <source>
        <dbReference type="SAM" id="MobiDB-lite"/>
    </source>
</evidence>
<dbReference type="InterPro" id="IPR008862">
    <property type="entry name" value="Tcp11"/>
</dbReference>
<evidence type="ECO:0000313" key="5">
    <source>
        <dbReference type="Proteomes" id="UP001211907"/>
    </source>
</evidence>
<evidence type="ECO:0000256" key="1">
    <source>
        <dbReference type="ARBA" id="ARBA00010954"/>
    </source>
</evidence>
<proteinExistence type="inferred from homology"/>
<dbReference type="GO" id="GO:0010737">
    <property type="term" value="P:protein kinase A signaling"/>
    <property type="evidence" value="ECO:0007669"/>
    <property type="project" value="TreeGrafter"/>
</dbReference>
<feature type="compositionally biased region" description="Polar residues" evidence="3">
    <location>
        <begin position="541"/>
        <end position="555"/>
    </location>
</feature>
<feature type="region of interest" description="Disordered" evidence="3">
    <location>
        <begin position="510"/>
        <end position="529"/>
    </location>
</feature>
<accession>A0AAD5XK87</accession>
<feature type="region of interest" description="Disordered" evidence="3">
    <location>
        <begin position="541"/>
        <end position="581"/>
    </location>
</feature>
<comment type="caution">
    <text evidence="4">The sequence shown here is derived from an EMBL/GenBank/DDBJ whole genome shotgun (WGS) entry which is preliminary data.</text>
</comment>
<dbReference type="Proteomes" id="UP001211907">
    <property type="component" value="Unassembled WGS sequence"/>
</dbReference>
<dbReference type="AlphaFoldDB" id="A0AAD5XK87"/>
<protein>
    <submittedName>
        <fullName evidence="4">Uncharacterized protein</fullName>
    </submittedName>
</protein>
<feature type="compositionally biased region" description="Pro residues" evidence="3">
    <location>
        <begin position="564"/>
        <end position="573"/>
    </location>
</feature>
<evidence type="ECO:0000313" key="4">
    <source>
        <dbReference type="EMBL" id="KAJ3136768.1"/>
    </source>
</evidence>
<dbReference type="EMBL" id="JADGJH010000129">
    <property type="protein sequence ID" value="KAJ3136768.1"/>
    <property type="molecule type" value="Genomic_DNA"/>
</dbReference>
<feature type="compositionally biased region" description="Low complexity" evidence="3">
    <location>
        <begin position="38"/>
        <end position="76"/>
    </location>
</feature>
<gene>
    <name evidence="4" type="ORF">HK100_001342</name>
</gene>
<sequence length="1061" mass="119234">MEKDQSGFYVIDALSLQSPAGKPHFVADRLKSKSRQRSGNNSDNSNKNVANNSDNISGNGSNNGDSNDNNNDDNIIVEGPSVAELSDTDGVNMDGSNNNGIGNGNAFIEARRSRLAKRHSHVNDVMGKHKKSVFEAINDPLAQRRISESLDRAGRNRARLIDSQVRKSASKVARVKQVAAEQRLKSVERKDSLRRNLEERLRASEIRRRQLQSIPRSRLLDAREMVALHKNVDEQEVEKIRLASAVVIQHWWRLKYADRVVKLWSKTNLSLARAKSLPFEKLAKLVQSKQVIKGTTVLISYLKSFASQLPQKVDIVFKNSARIFLSSYMIIAHTSEIMPSMGHDEEIVKQAATDLLENFEGWINISSSSSKIFPLSTVVRLLNSWISYFTKFESWKERDTMKIVDGLISHYLELENLWLSVKDQIDADVQWKPRVEEEQLLIFGRLQKFGDKALERFTTARRNLHAQFGINALPEDLSKMSVDVNGISDGDELSVTEGISISDIRTKGASHQSFSQSKHSPSTSLLATSPQAFPGRLQALKSTTDSVARPNSVSPSPHDRRSATPPPVAIPPKPDFERPRTPLITATSNEKLNFLASTPGFGDIFTNEKLAHELTLDPEFSLKKPVLSDLEMNIRDAARRAFFDQVKQEFAQGNFEVYIPDLVGDMKQQILSMVSEKGKIAAEIEEALDMEFIIHQIKNDSLDLVRILQFVASKMAQLCAPLRDAAVKAINVNLSNVNDYRSIVPIIDSILLVLDDMKLDLANYKLQTLRPHLKTQAIEYEKSKFKESLAAYQRQSLAPSSSANISTATLLPRTKAWLSETAAMKIQIAKQRNPENIDLPENKVRYTDTLHDALLGLVFSNSAVTLDTVPETLAMDCERVFGFQNDGQLIVIVAAILMLVQNIFAEGRGDKTFLTLLKDRLVAILKDSDGLSVENLSLEIIRLCDAMVIEKRKREFNLIERTKNSVNAEGLDETRKGLIRSMVDKTLSTKDPVFGLLRRRVQSCVKSHVITGNFKREGLDKAGLDIIRTEVEAFSYRVAIWVRYNAEVYGEWYDEILKEIL</sequence>
<keyword evidence="5" id="KW-1185">Reference proteome</keyword>
<reference evidence="4" key="1">
    <citation type="submission" date="2020-05" db="EMBL/GenBank/DDBJ databases">
        <title>Phylogenomic resolution of chytrid fungi.</title>
        <authorList>
            <person name="Stajich J.E."/>
            <person name="Amses K."/>
            <person name="Simmons R."/>
            <person name="Seto K."/>
            <person name="Myers J."/>
            <person name="Bonds A."/>
            <person name="Quandt C.A."/>
            <person name="Barry K."/>
            <person name="Liu P."/>
            <person name="Grigoriev I."/>
            <person name="Longcore J.E."/>
            <person name="James T.Y."/>
        </authorList>
    </citation>
    <scope>NUCLEOTIDE SEQUENCE</scope>
    <source>
        <strain evidence="4">JEL0513</strain>
    </source>
</reference>
<comment type="similarity">
    <text evidence="1">Belongs to the TCP11 family.</text>
</comment>
<feature type="coiled-coil region" evidence="2">
    <location>
        <begin position="187"/>
        <end position="214"/>
    </location>
</feature>
<dbReference type="PANTHER" id="PTHR12832">
    <property type="entry name" value="TESTIS-SPECIFIC PROTEIN PBS13 T-COMPLEX 11"/>
    <property type="match status" value="1"/>
</dbReference>
<keyword evidence="2" id="KW-0175">Coiled coil</keyword>
<organism evidence="4 5">
    <name type="scientific">Physocladia obscura</name>
    <dbReference type="NCBI Taxonomy" id="109957"/>
    <lineage>
        <taxon>Eukaryota</taxon>
        <taxon>Fungi</taxon>
        <taxon>Fungi incertae sedis</taxon>
        <taxon>Chytridiomycota</taxon>
        <taxon>Chytridiomycota incertae sedis</taxon>
        <taxon>Chytridiomycetes</taxon>
        <taxon>Chytridiales</taxon>
        <taxon>Chytriomycetaceae</taxon>
        <taxon>Physocladia</taxon>
    </lineage>
</organism>
<feature type="region of interest" description="Disordered" evidence="3">
    <location>
        <begin position="30"/>
        <end position="105"/>
    </location>
</feature>